<proteinExistence type="predicted"/>
<dbReference type="VEuPathDB" id="TriTrypDB:TvY486_0802610"/>
<evidence type="ECO:0000256" key="1">
    <source>
        <dbReference type="SAM" id="MobiDB-lite"/>
    </source>
</evidence>
<reference evidence="2" key="1">
    <citation type="journal article" date="2012" name="Proc. Natl. Acad. Sci. U.S.A.">
        <title>Antigenic diversity is generated by distinct evolutionary mechanisms in African trypanosome species.</title>
        <authorList>
            <person name="Jackson A.P."/>
            <person name="Berry A."/>
            <person name="Aslett M."/>
            <person name="Allison H.C."/>
            <person name="Burton P."/>
            <person name="Vavrova-Anderson J."/>
            <person name="Brown R."/>
            <person name="Browne H."/>
            <person name="Corton N."/>
            <person name="Hauser H."/>
            <person name="Gamble J."/>
            <person name="Gilderthorp R."/>
            <person name="Marcello L."/>
            <person name="McQuillan J."/>
            <person name="Otto T.D."/>
            <person name="Quail M.A."/>
            <person name="Sanders M.J."/>
            <person name="van Tonder A."/>
            <person name="Ginger M.L."/>
            <person name="Field M.C."/>
            <person name="Barry J.D."/>
            <person name="Hertz-Fowler C."/>
            <person name="Berriman M."/>
        </authorList>
    </citation>
    <scope>NUCLEOTIDE SEQUENCE</scope>
    <source>
        <strain evidence="2">Y486</strain>
    </source>
</reference>
<dbReference type="AlphaFoldDB" id="G0U0Q3"/>
<feature type="region of interest" description="Disordered" evidence="1">
    <location>
        <begin position="60"/>
        <end position="85"/>
    </location>
</feature>
<gene>
    <name evidence="2" type="ORF">TVY486_0802610</name>
</gene>
<accession>G0U0Q3</accession>
<evidence type="ECO:0000313" key="2">
    <source>
        <dbReference type="EMBL" id="CCC49652.1"/>
    </source>
</evidence>
<protein>
    <submittedName>
        <fullName evidence="2">Uncharacterized protein</fullName>
    </submittedName>
</protein>
<sequence>MFRISSSSFAGGIMRKIGGAKKLDAAAVAATVSEAAPQVKEEFVVKRGRTRAVAEKKKLTASSTRVMEHAPSGAPVATAARKGGSKTTGFVPVENGSIGIVGYKGRRSEADVLNMAHRMQQRDLTGEVPVASFAYEILKSHPSVREMGLRERMAFLCDRWERLSEKQRKVYLDDPLKGLL</sequence>
<dbReference type="EMBL" id="HE573024">
    <property type="protein sequence ID" value="CCC49652.1"/>
    <property type="molecule type" value="Genomic_DNA"/>
</dbReference>
<name>G0U0Q3_TRYVY</name>
<organism evidence="2">
    <name type="scientific">Trypanosoma vivax (strain Y486)</name>
    <dbReference type="NCBI Taxonomy" id="1055687"/>
    <lineage>
        <taxon>Eukaryota</taxon>
        <taxon>Discoba</taxon>
        <taxon>Euglenozoa</taxon>
        <taxon>Kinetoplastea</taxon>
        <taxon>Metakinetoplastina</taxon>
        <taxon>Trypanosomatida</taxon>
        <taxon>Trypanosomatidae</taxon>
        <taxon>Trypanosoma</taxon>
        <taxon>Duttonella</taxon>
    </lineage>
</organism>